<evidence type="ECO:0000256" key="5">
    <source>
        <dbReference type="ARBA" id="ARBA00034923"/>
    </source>
</evidence>
<evidence type="ECO:0000256" key="2">
    <source>
        <dbReference type="ARBA" id="ARBA00022801"/>
    </source>
</evidence>
<gene>
    <name evidence="8" type="ORF">GCM10025770_38160</name>
</gene>
<dbReference type="Proteomes" id="UP001500547">
    <property type="component" value="Unassembled WGS sequence"/>
</dbReference>
<evidence type="ECO:0000256" key="6">
    <source>
        <dbReference type="PROSITE-ProRule" id="PRU00560"/>
    </source>
</evidence>
<protein>
    <recommendedName>
        <fullName evidence="5">DNA 3'-5' helicase II</fullName>
    </recommendedName>
</protein>
<feature type="domain" description="UvrD-like helicase ATP-binding" evidence="7">
    <location>
        <begin position="22"/>
        <end position="304"/>
    </location>
</feature>
<organism evidence="8 9">
    <name type="scientific">Viridibacterium curvum</name>
    <dbReference type="NCBI Taxonomy" id="1101404"/>
    <lineage>
        <taxon>Bacteria</taxon>
        <taxon>Pseudomonadati</taxon>
        <taxon>Pseudomonadota</taxon>
        <taxon>Betaproteobacteria</taxon>
        <taxon>Rhodocyclales</taxon>
        <taxon>Rhodocyclaceae</taxon>
        <taxon>Viridibacterium</taxon>
    </lineage>
</organism>
<evidence type="ECO:0000256" key="3">
    <source>
        <dbReference type="ARBA" id="ARBA00022806"/>
    </source>
</evidence>
<dbReference type="InterPro" id="IPR000212">
    <property type="entry name" value="DNA_helicase_UvrD/REP"/>
</dbReference>
<dbReference type="PANTHER" id="PTHR11070">
    <property type="entry name" value="UVRD / RECB / PCRA DNA HELICASE FAMILY MEMBER"/>
    <property type="match status" value="1"/>
</dbReference>
<feature type="binding site" evidence="6">
    <location>
        <begin position="43"/>
        <end position="50"/>
    </location>
    <ligand>
        <name>ATP</name>
        <dbReference type="ChEBI" id="CHEBI:30616"/>
    </ligand>
</feature>
<dbReference type="Pfam" id="PF00580">
    <property type="entry name" value="UvrD-helicase"/>
    <property type="match status" value="1"/>
</dbReference>
<dbReference type="InterPro" id="IPR027417">
    <property type="entry name" value="P-loop_NTPase"/>
</dbReference>
<keyword evidence="1 6" id="KW-0547">Nucleotide-binding</keyword>
<keyword evidence="3 6" id="KW-0347">Helicase</keyword>
<reference evidence="9" key="1">
    <citation type="journal article" date="2019" name="Int. J. Syst. Evol. Microbiol.">
        <title>The Global Catalogue of Microorganisms (GCM) 10K type strain sequencing project: providing services to taxonomists for standard genome sequencing and annotation.</title>
        <authorList>
            <consortium name="The Broad Institute Genomics Platform"/>
            <consortium name="The Broad Institute Genome Sequencing Center for Infectious Disease"/>
            <person name="Wu L."/>
            <person name="Ma J."/>
        </authorList>
    </citation>
    <scope>NUCLEOTIDE SEQUENCE [LARGE SCALE GENOMIC DNA]</scope>
    <source>
        <strain evidence="9">JCM 18715</strain>
    </source>
</reference>
<dbReference type="Gene3D" id="3.40.50.300">
    <property type="entry name" value="P-loop containing nucleotide triphosphate hydrolases"/>
    <property type="match status" value="1"/>
</dbReference>
<sequence>MSGPFQLTHDDLAALSQFFPHLSFARQEQINALLHAATADFQAAPGSGKTTLLGAKLALMSARWPHERRGICILTHTNVAREEIERCLKSVPHGDSLLGYPHFIGTIQTFVNKFLAIPWLRTLGINLREIDEEDFADRFYGRAYPFCKAWVDVNAWERATTIRNVRYQGAELALVSDAETPLPATGKMIDSLRALKATMARDGRLRHADMFAYAEQALAKVPGLAEAVAYRFPNVFIDEMQDTNDIQLGVLSLVFNAGTIVQRFGDVNQSILNRGRSAAPNSFPGLGSLEVCTSLRFGMNFAAVANSVKAVGGEIDGQGPPCLAPPTLILYSDATAQQVIARFGNWIAGFLPSDEVEKLPVKAICAIKTEGNMRQKVGRHITDYFPQFDDAAAKTAPSQRSVGQLLRTAATHVTSSATEKRGAAARTALLLMVQKFGVSGYRDAKTWRELTLLGASNVEHISRLRGAARDIVLSPCDVSTDASCKTAILTLLVSLGDIIDGQVSAADLPVEWIVGASPNVADRQGSPNILLVETRNMKFPIHVATIASVKGETHLATLVLESCRRQRYDIKEVLPYLCGDKKAADVTDAMTEGQLMNIFVGASRPRKLLALAMHADRMNDRTRQKLEEVGWNVLDWTTVV</sequence>
<evidence type="ECO:0000313" key="9">
    <source>
        <dbReference type="Proteomes" id="UP001500547"/>
    </source>
</evidence>
<dbReference type="EMBL" id="BAABLD010000017">
    <property type="protein sequence ID" value="GAA5172261.1"/>
    <property type="molecule type" value="Genomic_DNA"/>
</dbReference>
<proteinExistence type="predicted"/>
<comment type="caution">
    <text evidence="8">The sequence shown here is derived from an EMBL/GenBank/DDBJ whole genome shotgun (WGS) entry which is preliminary data.</text>
</comment>
<name>A0ABP9R684_9RHOO</name>
<dbReference type="PROSITE" id="PS51198">
    <property type="entry name" value="UVRD_HELICASE_ATP_BIND"/>
    <property type="match status" value="1"/>
</dbReference>
<accession>A0ABP9R684</accession>
<evidence type="ECO:0000259" key="7">
    <source>
        <dbReference type="PROSITE" id="PS51198"/>
    </source>
</evidence>
<keyword evidence="4 6" id="KW-0067">ATP-binding</keyword>
<dbReference type="PANTHER" id="PTHR11070:SF2">
    <property type="entry name" value="ATP-DEPENDENT DNA HELICASE SRS2"/>
    <property type="match status" value="1"/>
</dbReference>
<evidence type="ECO:0000313" key="8">
    <source>
        <dbReference type="EMBL" id="GAA5172261.1"/>
    </source>
</evidence>
<keyword evidence="9" id="KW-1185">Reference proteome</keyword>
<dbReference type="InterPro" id="IPR014016">
    <property type="entry name" value="UvrD-like_ATP-bd"/>
</dbReference>
<evidence type="ECO:0000256" key="1">
    <source>
        <dbReference type="ARBA" id="ARBA00022741"/>
    </source>
</evidence>
<keyword evidence="2 6" id="KW-0378">Hydrolase</keyword>
<dbReference type="SUPFAM" id="SSF52540">
    <property type="entry name" value="P-loop containing nucleoside triphosphate hydrolases"/>
    <property type="match status" value="1"/>
</dbReference>
<evidence type="ECO:0000256" key="4">
    <source>
        <dbReference type="ARBA" id="ARBA00022840"/>
    </source>
</evidence>
<dbReference type="RefSeq" id="WP_345534704.1">
    <property type="nucleotide sequence ID" value="NZ_BAABLD010000017.1"/>
</dbReference>